<feature type="domain" description="N-acetyltransferase" evidence="1">
    <location>
        <begin position="84"/>
        <end position="235"/>
    </location>
</feature>
<gene>
    <name evidence="2" type="ORF">CEV34_2015</name>
</gene>
<evidence type="ECO:0000313" key="2">
    <source>
        <dbReference type="EMBL" id="OYR27533.1"/>
    </source>
</evidence>
<sequence>MKKCLNAVDRNDGKARFELFDHRNGLYSFEETQEFLDEVPEIGPYTYWGTAYASGLYNDQTEAMREARALIQWLSVIETSEGFMEIRPVKIDDADGMSRVLKEIIDATGLQRDYDRDHVIERYISDPNRIECHVAVADGEILGFQSLKHATEDNPYGVAVGWGIIGTHVSPRAARKGVGSALFAATRQAAEAAEITDIDATIGADNDMGLAYYEAMGFRTYRTSGDRICKQYSLEN</sequence>
<keyword evidence="2" id="KW-0808">Transferase</keyword>
<dbReference type="STRING" id="419475.A8A54_01790"/>
<proteinExistence type="predicted"/>
<dbReference type="PROSITE" id="PS51186">
    <property type="entry name" value="GNAT"/>
    <property type="match status" value="1"/>
</dbReference>
<dbReference type="Proteomes" id="UP000216188">
    <property type="component" value="Unassembled WGS sequence"/>
</dbReference>
<evidence type="ECO:0000313" key="3">
    <source>
        <dbReference type="Proteomes" id="UP000216188"/>
    </source>
</evidence>
<dbReference type="RefSeq" id="WP_007873685.1">
    <property type="nucleotide sequence ID" value="NZ_CAXURC020000001.1"/>
</dbReference>
<dbReference type="AlphaFoldDB" id="A0A256GK40"/>
<dbReference type="CDD" id="cd04301">
    <property type="entry name" value="NAT_SF"/>
    <property type="match status" value="1"/>
</dbReference>
<dbReference type="InterPro" id="IPR016181">
    <property type="entry name" value="Acyl_CoA_acyltransferase"/>
</dbReference>
<dbReference type="SUPFAM" id="SSF55729">
    <property type="entry name" value="Acyl-CoA N-acyltransferases (Nat)"/>
    <property type="match status" value="1"/>
</dbReference>
<dbReference type="EMBL" id="NNRM01000017">
    <property type="protein sequence ID" value="OYR27533.1"/>
    <property type="molecule type" value="Genomic_DNA"/>
</dbReference>
<keyword evidence="3" id="KW-1185">Reference proteome</keyword>
<dbReference type="InterPro" id="IPR000182">
    <property type="entry name" value="GNAT_dom"/>
</dbReference>
<dbReference type="Gene3D" id="3.40.630.30">
    <property type="match status" value="1"/>
</dbReference>
<name>A0A256GK40_9HYPH</name>
<organism evidence="2 3">
    <name type="scientific">Brucella pseudogrignonensis</name>
    <dbReference type="NCBI Taxonomy" id="419475"/>
    <lineage>
        <taxon>Bacteria</taxon>
        <taxon>Pseudomonadati</taxon>
        <taxon>Pseudomonadota</taxon>
        <taxon>Alphaproteobacteria</taxon>
        <taxon>Hyphomicrobiales</taxon>
        <taxon>Brucellaceae</taxon>
        <taxon>Brucella/Ochrobactrum group</taxon>
        <taxon>Brucella</taxon>
    </lineage>
</organism>
<protein>
    <submittedName>
        <fullName evidence="2">Acetyltransferase family protein</fullName>
    </submittedName>
</protein>
<dbReference type="Pfam" id="PF00583">
    <property type="entry name" value="Acetyltransf_1"/>
    <property type="match status" value="1"/>
</dbReference>
<dbReference type="GO" id="GO:0016747">
    <property type="term" value="F:acyltransferase activity, transferring groups other than amino-acyl groups"/>
    <property type="evidence" value="ECO:0007669"/>
    <property type="project" value="InterPro"/>
</dbReference>
<comment type="caution">
    <text evidence="2">The sequence shown here is derived from an EMBL/GenBank/DDBJ whole genome shotgun (WGS) entry which is preliminary data.</text>
</comment>
<evidence type="ECO:0000259" key="1">
    <source>
        <dbReference type="PROSITE" id="PS51186"/>
    </source>
</evidence>
<accession>A0A256GK40</accession>
<reference evidence="2 3" key="1">
    <citation type="submission" date="2017-07" db="EMBL/GenBank/DDBJ databases">
        <title>Phylogenetic study on the rhizospheric bacterium Ochrobactrum sp. A44.</title>
        <authorList>
            <person name="Krzyzanowska D.M."/>
            <person name="Ossowicki A."/>
            <person name="Rajewska M."/>
            <person name="Maciag T."/>
            <person name="Kaczynski Z."/>
            <person name="Czerwicka M."/>
            <person name="Jafra S."/>
        </authorList>
    </citation>
    <scope>NUCLEOTIDE SEQUENCE [LARGE SCALE GENOMIC DNA]</scope>
    <source>
        <strain evidence="2 3">CCUG 30717</strain>
    </source>
</reference>